<keyword evidence="6" id="KW-0503">Monooxygenase</keyword>
<dbReference type="AlphaFoldDB" id="A0A9Q8V6Z4"/>
<dbReference type="RefSeq" id="XP_047837332.1">
    <property type="nucleotide sequence ID" value="XM_047981372.1"/>
</dbReference>
<name>A0A9Q8V6Z4_9HYPO</name>
<evidence type="ECO:0000256" key="1">
    <source>
        <dbReference type="ARBA" id="ARBA00010617"/>
    </source>
</evidence>
<dbReference type="CDD" id="cd11030">
    <property type="entry name" value="CYP105-like"/>
    <property type="match status" value="1"/>
</dbReference>
<dbReference type="GO" id="GO:0005506">
    <property type="term" value="F:iron ion binding"/>
    <property type="evidence" value="ECO:0007669"/>
    <property type="project" value="InterPro"/>
</dbReference>
<dbReference type="KEGG" id="ptkz:JDV02_000549"/>
<dbReference type="EC" id="1.7.1.14" evidence="7"/>
<dbReference type="InterPro" id="IPR036396">
    <property type="entry name" value="Cyt_P450_sf"/>
</dbReference>
<dbReference type="GeneID" id="72062514"/>
<dbReference type="FunFam" id="1.10.630.10:FF:000018">
    <property type="entry name" value="Cytochrome P450 monooxygenase"/>
    <property type="match status" value="1"/>
</dbReference>
<organism evidence="7 8">
    <name type="scientific">Purpureocillium takamizusanense</name>
    <dbReference type="NCBI Taxonomy" id="2060973"/>
    <lineage>
        <taxon>Eukaryota</taxon>
        <taxon>Fungi</taxon>
        <taxon>Dikarya</taxon>
        <taxon>Ascomycota</taxon>
        <taxon>Pezizomycotina</taxon>
        <taxon>Sordariomycetes</taxon>
        <taxon>Hypocreomycetidae</taxon>
        <taxon>Hypocreales</taxon>
        <taxon>Ophiocordycipitaceae</taxon>
        <taxon>Purpureocillium</taxon>
    </lineage>
</organism>
<dbReference type="PANTHER" id="PTHR46696">
    <property type="entry name" value="P450, PUTATIVE (EUROFUNG)-RELATED"/>
    <property type="match status" value="1"/>
</dbReference>
<keyword evidence="8" id="KW-1185">Reference proteome</keyword>
<dbReference type="PRINTS" id="PR00359">
    <property type="entry name" value="BP450"/>
</dbReference>
<evidence type="ECO:0000256" key="6">
    <source>
        <dbReference type="ARBA" id="ARBA00023033"/>
    </source>
</evidence>
<dbReference type="PANTHER" id="PTHR46696:SF6">
    <property type="entry name" value="P450, PUTATIVE (EUROFUNG)-RELATED"/>
    <property type="match status" value="1"/>
</dbReference>
<keyword evidence="3" id="KW-0479">Metal-binding</keyword>
<keyword evidence="4 7" id="KW-0560">Oxidoreductase</keyword>
<evidence type="ECO:0000313" key="7">
    <source>
        <dbReference type="EMBL" id="UNI13851.1"/>
    </source>
</evidence>
<reference evidence="7" key="1">
    <citation type="submission" date="2021-11" db="EMBL/GenBank/DDBJ databases">
        <title>Purpureocillium_takamizusanense_genome.</title>
        <authorList>
            <person name="Nguyen N.-H."/>
        </authorList>
    </citation>
    <scope>NUCLEOTIDE SEQUENCE</scope>
    <source>
        <strain evidence="7">PT3</strain>
    </source>
</reference>
<dbReference type="SUPFAM" id="SSF48264">
    <property type="entry name" value="Cytochrome P450"/>
    <property type="match status" value="1"/>
</dbReference>
<dbReference type="InterPro" id="IPR002397">
    <property type="entry name" value="Cyt_P450_B"/>
</dbReference>
<sequence>MTVSEPLKFPFLRESGLKPPAEFARLRSTDPLSKVRLFDGTLAWLATKYDDVCFVATDDRLSKVRARPGFPELSAGGKEAAKAKATFVDMDAPDHMHQRGMVEKFFDANYVNKLRPYIQKTIDDHLDAIKARGCEDGPIDLIKEFALPIPSYVIYHILGVPPEDLEKLTEKNAIRSNGSGTAREASAASQELLEYLAALVEERSREPKNDLISTLVTEQVIPGHIDRSDAVQIAFLLLVAGNATMVNMIALGVVTLFQNPSQLEQLKNDPSLAPAFVKELTRFHTGSALAMKRTAKVDVELHGKLIKAGEGIIASNQSANRDEDVFEDPDTFDMNRKWPVDKDPLGYGFGDHRCIAELLANTELTLVFSTLFQKLPNLTLDQSPEDVKCTPLHKDVGIVELPVRF</sequence>
<accession>A0A9Q8V6Z4</accession>
<keyword evidence="5" id="KW-0408">Iron</keyword>
<dbReference type="GO" id="GO:0020037">
    <property type="term" value="F:heme binding"/>
    <property type="evidence" value="ECO:0007669"/>
    <property type="project" value="InterPro"/>
</dbReference>
<dbReference type="GO" id="GO:0016705">
    <property type="term" value="F:oxidoreductase activity, acting on paired donors, with incorporation or reduction of molecular oxygen"/>
    <property type="evidence" value="ECO:0007669"/>
    <property type="project" value="InterPro"/>
</dbReference>
<comment type="similarity">
    <text evidence="1">Belongs to the cytochrome P450 family.</text>
</comment>
<dbReference type="GO" id="GO:0102199">
    <property type="term" value="F:nitric oxide reductase [NAD(P)H] activity"/>
    <property type="evidence" value="ECO:0007669"/>
    <property type="project" value="UniProtKB-EC"/>
</dbReference>
<dbReference type="InterPro" id="IPR001128">
    <property type="entry name" value="Cyt_P450"/>
</dbReference>
<protein>
    <submittedName>
        <fullName evidence="7">Nitric oxide reductase (NAD(P)(+), nitrous oxide-forming)</fullName>
        <ecNumber evidence="7">1.7.1.14</ecNumber>
    </submittedName>
</protein>
<dbReference type="Proteomes" id="UP000829364">
    <property type="component" value="Chromosome 1"/>
</dbReference>
<dbReference type="GO" id="GO:0004497">
    <property type="term" value="F:monooxygenase activity"/>
    <property type="evidence" value="ECO:0007669"/>
    <property type="project" value="UniProtKB-KW"/>
</dbReference>
<dbReference type="Gene3D" id="1.10.630.10">
    <property type="entry name" value="Cytochrome P450"/>
    <property type="match status" value="1"/>
</dbReference>
<dbReference type="Pfam" id="PF00067">
    <property type="entry name" value="p450"/>
    <property type="match status" value="1"/>
</dbReference>
<evidence type="ECO:0000256" key="2">
    <source>
        <dbReference type="ARBA" id="ARBA00022617"/>
    </source>
</evidence>
<dbReference type="EMBL" id="CP086354">
    <property type="protein sequence ID" value="UNI13851.1"/>
    <property type="molecule type" value="Genomic_DNA"/>
</dbReference>
<evidence type="ECO:0000256" key="5">
    <source>
        <dbReference type="ARBA" id="ARBA00023004"/>
    </source>
</evidence>
<gene>
    <name evidence="7" type="ORF">JDV02_000549</name>
</gene>
<keyword evidence="2" id="KW-0349">Heme</keyword>
<evidence type="ECO:0000256" key="3">
    <source>
        <dbReference type="ARBA" id="ARBA00022723"/>
    </source>
</evidence>
<proteinExistence type="inferred from homology"/>
<evidence type="ECO:0000256" key="4">
    <source>
        <dbReference type="ARBA" id="ARBA00023002"/>
    </source>
</evidence>
<evidence type="ECO:0000313" key="8">
    <source>
        <dbReference type="Proteomes" id="UP000829364"/>
    </source>
</evidence>
<dbReference type="OrthoDB" id="3945418at2759"/>